<accession>A0A139H7V5</accession>
<comment type="caution">
    <text evidence="2">The sequence shown here is derived from an EMBL/GenBank/DDBJ whole genome shotgun (WGS) entry which is preliminary data.</text>
</comment>
<feature type="chain" id="PRO_5007806355" description="Six-hairpin glycosidase-like protein" evidence="1">
    <location>
        <begin position="21"/>
        <end position="702"/>
    </location>
</feature>
<dbReference type="InterPro" id="IPR012341">
    <property type="entry name" value="6hp_glycosidase-like_sf"/>
</dbReference>
<evidence type="ECO:0000313" key="2">
    <source>
        <dbReference type="EMBL" id="KXS98543.1"/>
    </source>
</evidence>
<dbReference type="Gene3D" id="1.50.10.10">
    <property type="match status" value="1"/>
</dbReference>
<keyword evidence="1" id="KW-0732">Signal</keyword>
<keyword evidence="3" id="KW-1185">Reference proteome</keyword>
<sequence length="702" mass="79541">MLLAASSISLLLLAVEKAVAKINRQAVVEQFNPKRTASDDTTPLQVGNGDFAFGADITGLQTFLPYNTLTTWCWHNSSLPTTPNQTQPSDYTGLDLWTHGRLVNYDQPNPAEANITQWMIANPHRVNVGRIGLWFGEHSVDETDLEDKSQVLHLYNGSISSSFRWNGSEVNVRTIADPASSTVAISIDSDLLRDASFGIFLDFPYATDKSKFEAPFVGLYNATANHTTQIVQQSLKEARVEHEMDATTYFTTVRWNQQAASFSRESLHDHKYLLKPQNTDSLHFTVSWHSDYEGANSGSSFDSIRSDSINAWSTFWEQGAFIDLTSSQNTTAMELQRRIVQSLYNLAVNNAGSDPPQESGLVNTGWYGKFHVEMFAWNVGQWARWDRWDLFQRSMPGIYERFLPTSIERAQNAGYKGAKWGKMSDPSGRSAPGDFNSLLIWQQPNPMHLAEYEWRSFPHDDTLAKWDNILTETADYLSDFAYWNETTGVYDLGPPMYPVSENTISNETRNAAFELAYWRFALDIALKWQARQGKQAPTKWRHVMDHLAPLPQEDGVYVIYEGIPDMWHNTSYTEDHQSMLMTYGWLPPGADFNMSVMQATVDKVYETWNFTYSYGWDFPMLAMNAARMGDVEKAVEFLVDPGFQFDDAGYHIGGPRVPTPYMPGASSLLWTVAMMAGGWQYNPGPRFPEEWKVEAEGFQPAI</sequence>
<reference evidence="2 3" key="1">
    <citation type="submission" date="2015-07" db="EMBL/GenBank/DDBJ databases">
        <title>Comparative genomics of the Sigatoka disease complex on banana suggests a link between parallel evolutionary changes in Pseudocercospora fijiensis and Pseudocercospora eumusae and increased virulence on the banana host.</title>
        <authorList>
            <person name="Chang T.-C."/>
            <person name="Salvucci A."/>
            <person name="Crous P.W."/>
            <person name="Stergiopoulos I."/>
        </authorList>
    </citation>
    <scope>NUCLEOTIDE SEQUENCE [LARGE SCALE GENOMIC DNA]</scope>
    <source>
        <strain evidence="2 3">CBS 114824</strain>
    </source>
</reference>
<dbReference type="GO" id="GO:0005975">
    <property type="term" value="P:carbohydrate metabolic process"/>
    <property type="evidence" value="ECO:0007669"/>
    <property type="project" value="InterPro"/>
</dbReference>
<dbReference type="AlphaFoldDB" id="A0A139H7V5"/>
<dbReference type="Proteomes" id="UP000070133">
    <property type="component" value="Unassembled WGS sequence"/>
</dbReference>
<dbReference type="GO" id="GO:0003824">
    <property type="term" value="F:catalytic activity"/>
    <property type="evidence" value="ECO:0007669"/>
    <property type="project" value="UniProtKB-ARBA"/>
</dbReference>
<dbReference type="EMBL" id="LFZN01000110">
    <property type="protein sequence ID" value="KXS98543.1"/>
    <property type="molecule type" value="Genomic_DNA"/>
</dbReference>
<evidence type="ECO:0008006" key="4">
    <source>
        <dbReference type="Google" id="ProtNLM"/>
    </source>
</evidence>
<dbReference type="SUPFAM" id="SSF48208">
    <property type="entry name" value="Six-hairpin glycosidases"/>
    <property type="match status" value="1"/>
</dbReference>
<dbReference type="STRING" id="321146.A0A139H7V5"/>
<evidence type="ECO:0000256" key="1">
    <source>
        <dbReference type="SAM" id="SignalP"/>
    </source>
</evidence>
<proteinExistence type="predicted"/>
<evidence type="ECO:0000313" key="3">
    <source>
        <dbReference type="Proteomes" id="UP000070133"/>
    </source>
</evidence>
<organism evidence="2 3">
    <name type="scientific">Pseudocercospora eumusae</name>
    <dbReference type="NCBI Taxonomy" id="321146"/>
    <lineage>
        <taxon>Eukaryota</taxon>
        <taxon>Fungi</taxon>
        <taxon>Dikarya</taxon>
        <taxon>Ascomycota</taxon>
        <taxon>Pezizomycotina</taxon>
        <taxon>Dothideomycetes</taxon>
        <taxon>Dothideomycetidae</taxon>
        <taxon>Mycosphaerellales</taxon>
        <taxon>Mycosphaerellaceae</taxon>
        <taxon>Pseudocercospora</taxon>
    </lineage>
</organism>
<feature type="signal peptide" evidence="1">
    <location>
        <begin position="1"/>
        <end position="20"/>
    </location>
</feature>
<name>A0A139H7V5_9PEZI</name>
<dbReference type="InterPro" id="IPR008928">
    <property type="entry name" value="6-hairpin_glycosidase_sf"/>
</dbReference>
<dbReference type="OrthoDB" id="3534988at2759"/>
<gene>
    <name evidence="2" type="ORF">AC578_4302</name>
</gene>
<protein>
    <recommendedName>
        <fullName evidence="4">Six-hairpin glycosidase-like protein</fullName>
    </recommendedName>
</protein>